<dbReference type="SUPFAM" id="SSF82866">
    <property type="entry name" value="Multidrug efflux transporter AcrB transmembrane domain"/>
    <property type="match status" value="1"/>
</dbReference>
<dbReference type="GO" id="GO:0042910">
    <property type="term" value="F:xenobiotic transmembrane transporter activity"/>
    <property type="evidence" value="ECO:0007669"/>
    <property type="project" value="TreeGrafter"/>
</dbReference>
<dbReference type="Pfam" id="PF00873">
    <property type="entry name" value="ACR_tran"/>
    <property type="match status" value="1"/>
</dbReference>
<dbReference type="RefSeq" id="WP_109065298.1">
    <property type="nucleotide sequence ID" value="NZ_QEYG01000002.1"/>
</dbReference>
<feature type="transmembrane region" description="Helical" evidence="1">
    <location>
        <begin position="497"/>
        <end position="516"/>
    </location>
</feature>
<feature type="transmembrane region" description="Helical" evidence="1">
    <location>
        <begin position="389"/>
        <end position="408"/>
    </location>
</feature>
<protein>
    <submittedName>
        <fullName evidence="2">AcrB/AcrD/AcrF family protein</fullName>
    </submittedName>
</protein>
<dbReference type="EMBL" id="QEYI01000004">
    <property type="protein sequence ID" value="PWE21120.1"/>
    <property type="molecule type" value="Genomic_DNA"/>
</dbReference>
<reference evidence="2 3" key="1">
    <citation type="submission" date="2018-05" db="EMBL/GenBank/DDBJ databases">
        <title>Antimicrobial susceptibility testing and genomic analysis of Arcobacter skirrowii strains and one Arcobacter butzleri isolated from German poultry farms.</title>
        <authorList>
            <person name="Haenel I."/>
            <person name="Hotzel H."/>
            <person name="Tomaso H."/>
            <person name="Busch A."/>
        </authorList>
    </citation>
    <scope>NUCLEOTIDE SEQUENCE [LARGE SCALE GENOMIC DNA]</scope>
    <source>
        <strain evidence="3">v</strain>
    </source>
</reference>
<dbReference type="Gene3D" id="1.20.1640.10">
    <property type="entry name" value="Multidrug efflux transporter AcrB transmembrane domain"/>
    <property type="match status" value="1"/>
</dbReference>
<dbReference type="AlphaFoldDB" id="A0A2U2C071"/>
<name>A0A2U2C071_9BACT</name>
<organism evidence="2 3">
    <name type="scientific">Aliarcobacter skirrowii</name>
    <dbReference type="NCBI Taxonomy" id="28200"/>
    <lineage>
        <taxon>Bacteria</taxon>
        <taxon>Pseudomonadati</taxon>
        <taxon>Campylobacterota</taxon>
        <taxon>Epsilonproteobacteria</taxon>
        <taxon>Campylobacterales</taxon>
        <taxon>Arcobacteraceae</taxon>
        <taxon>Aliarcobacter</taxon>
    </lineage>
</organism>
<feature type="transmembrane region" description="Helical" evidence="1">
    <location>
        <begin position="522"/>
        <end position="543"/>
    </location>
</feature>
<evidence type="ECO:0000256" key="1">
    <source>
        <dbReference type="SAM" id="Phobius"/>
    </source>
</evidence>
<evidence type="ECO:0000313" key="2">
    <source>
        <dbReference type="EMBL" id="PWE21120.1"/>
    </source>
</evidence>
<dbReference type="InterPro" id="IPR001036">
    <property type="entry name" value="Acrflvin-R"/>
</dbReference>
<keyword evidence="1" id="KW-0472">Membrane</keyword>
<accession>A0A2U2C071</accession>
<keyword evidence="1" id="KW-1133">Transmembrane helix</keyword>
<proteinExistence type="predicted"/>
<dbReference type="PANTHER" id="PTHR32063:SF16">
    <property type="entry name" value="CATION EFFLUX SYSTEM (ACRB_ACRD_ACRF FAMILY)"/>
    <property type="match status" value="1"/>
</dbReference>
<dbReference type="InterPro" id="IPR027463">
    <property type="entry name" value="AcrB_DN_DC_subdom"/>
</dbReference>
<dbReference type="GO" id="GO:0005886">
    <property type="term" value="C:plasma membrane"/>
    <property type="evidence" value="ECO:0007669"/>
    <property type="project" value="TreeGrafter"/>
</dbReference>
<dbReference type="Gene3D" id="3.30.70.1440">
    <property type="entry name" value="Multidrug efflux transporter AcrB pore domain"/>
    <property type="match status" value="1"/>
</dbReference>
<dbReference type="Gene3D" id="3.30.2090.10">
    <property type="entry name" value="Multidrug efflux transporter AcrB TolC docking domain, DN and DC subdomains"/>
    <property type="match status" value="1"/>
</dbReference>
<dbReference type="PANTHER" id="PTHR32063">
    <property type="match status" value="1"/>
</dbReference>
<comment type="caution">
    <text evidence="2">The sequence shown here is derived from an EMBL/GenBank/DDBJ whole genome shotgun (WGS) entry which is preliminary data.</text>
</comment>
<feature type="transmembrane region" description="Helical" evidence="1">
    <location>
        <begin position="415"/>
        <end position="435"/>
    </location>
</feature>
<dbReference type="Gene3D" id="3.30.70.1430">
    <property type="entry name" value="Multidrug efflux transporter AcrB pore domain"/>
    <property type="match status" value="1"/>
</dbReference>
<feature type="transmembrane region" description="Helical" evidence="1">
    <location>
        <begin position="441"/>
        <end position="459"/>
    </location>
</feature>
<evidence type="ECO:0000313" key="3">
    <source>
        <dbReference type="Proteomes" id="UP000245014"/>
    </source>
</evidence>
<gene>
    <name evidence="2" type="ORF">DF188_06315</name>
</gene>
<dbReference type="Proteomes" id="UP000245014">
    <property type="component" value="Unassembled WGS sequence"/>
</dbReference>
<keyword evidence="1" id="KW-0812">Transmembrane</keyword>
<dbReference type="STRING" id="28200.GCA_001572935_01856"/>
<sequence>MRLEHIILDILNNKKKSMFVLLFTLILFIASVLTFPTKIVKAKMLPDKDSDSFSVYLDLKDGSSLKQTKSMVDCIAYTLQKNDNVLNVSAFLSQGQPIDFAGLVKLSSLKDKESQAELMVNIKRFKDRNITSYNLVNILRDEVLNSCSKDDAIIKFIQLPAGPPVLASLVAEIYGGDSFNSQREFALKVAKIFKNQDTLVDIDVLANRDFKTYSLEINNNKALMSQVDLQHLKATLYLAFEGMQVGVINDRNKESQIPIFLRLSNSKNITNHSKDALNSKLSALKIMNSRGEMISISELVTIKESLKEPEITSKNLNILINVIAETSNDSQIYPLLKSREQMIEEFSKDYDVIKTNMLNLAFIDKKTNERFDLVFDGELKVTIDTFIDLGTAFIIALVLIFLLMVVYYKNFALSAAIVLSSFISIIGVIFAHIIMDIFTKDIFYLTATSLIGFIALIGINSRNSTLIIDFAKQLVLENHLEVNEAIAKAAATRSKPIILTVLVLVFASSLIANDAVFGGLGVALIGGTLISYVVSMFFVPIVIKNSLKRITQDSI</sequence>